<evidence type="ECO:0000256" key="7">
    <source>
        <dbReference type="SAM" id="Phobius"/>
    </source>
</evidence>
<dbReference type="AlphaFoldDB" id="A0A0A6UB22"/>
<dbReference type="eggNOG" id="COG1404">
    <property type="taxonomic scope" value="Bacteria"/>
</dbReference>
<dbReference type="PANTHER" id="PTHR43806:SF11">
    <property type="entry name" value="CEREVISIN-RELATED"/>
    <property type="match status" value="1"/>
</dbReference>
<sequence length="381" mass="37632">MIRSGKAAGFVAACALTASLVPGTPAFADEIRDAQWHLPYLKVDQAHRITKGAGVTVALVDSGVFPHRDLTGNLQRGAGPGGAGSGQTDKDGHGTRMAGIIVGHGHGTGDGILGIAPAAKLVPIDDGAATDIGRGVPEGITRAVRSGADVINLSVVVPDSRFIRSAVRAAVAADVVVVAGAGNTTTNLKLGYPAALPGVMAVGATDRQGRHAAISVTGPEMAICAPGTEIATTSRTGGYGRSTGTSDSTAIVSGAAALVRAKFPKLSAPEVVHRLTATADDIGPPGKDEECGYGVLNIVKALTADVPPLPVSATPSASASSAVAKPAESAVQLGESASAEAVPAPKSSGSGLLLFGGIGAVVVAAGAVVALVLVRRRRTGA</sequence>
<feature type="active site" description="Charge relay system" evidence="5">
    <location>
        <position position="61"/>
    </location>
</feature>
<gene>
    <name evidence="10" type="ORF">MB27_40460</name>
</gene>
<keyword evidence="11" id="KW-1185">Reference proteome</keyword>
<keyword evidence="2 5" id="KW-0645">Protease</keyword>
<dbReference type="Gene3D" id="3.40.50.200">
    <property type="entry name" value="Peptidase S8/S53 domain"/>
    <property type="match status" value="1"/>
</dbReference>
<keyword evidence="7" id="KW-0812">Transmembrane</keyword>
<accession>A0A0A6UB22</accession>
<dbReference type="InterPro" id="IPR050131">
    <property type="entry name" value="Peptidase_S8_subtilisin-like"/>
</dbReference>
<evidence type="ECO:0000313" key="10">
    <source>
        <dbReference type="EMBL" id="KHD72691.1"/>
    </source>
</evidence>
<evidence type="ECO:0000256" key="6">
    <source>
        <dbReference type="SAM" id="MobiDB-lite"/>
    </source>
</evidence>
<protein>
    <recommendedName>
        <fullName evidence="9">Peptidase S8/S53 domain-containing protein</fullName>
    </recommendedName>
</protein>
<evidence type="ECO:0000313" key="11">
    <source>
        <dbReference type="Proteomes" id="UP000054537"/>
    </source>
</evidence>
<comment type="caution">
    <text evidence="10">The sequence shown here is derived from an EMBL/GenBank/DDBJ whole genome shotgun (WGS) entry which is preliminary data.</text>
</comment>
<evidence type="ECO:0000256" key="8">
    <source>
        <dbReference type="SAM" id="SignalP"/>
    </source>
</evidence>
<keyword evidence="4 5" id="KW-0720">Serine protease</keyword>
<keyword evidence="7" id="KW-0472">Membrane</keyword>
<dbReference type="GO" id="GO:0006508">
    <property type="term" value="P:proteolysis"/>
    <property type="evidence" value="ECO:0007669"/>
    <property type="project" value="UniProtKB-KW"/>
</dbReference>
<feature type="domain" description="Peptidase S8/S53" evidence="9">
    <location>
        <begin position="52"/>
        <end position="294"/>
    </location>
</feature>
<feature type="region of interest" description="Disordered" evidence="6">
    <location>
        <begin position="70"/>
        <end position="95"/>
    </location>
</feature>
<reference evidence="10 11" key="1">
    <citation type="submission" date="2014-10" db="EMBL/GenBank/DDBJ databases">
        <title>Draft genome sequence of Actinoplanes utahensis NRRL 12052.</title>
        <authorList>
            <person name="Velasco-Bucheli B."/>
            <person name="del Cerro C."/>
            <person name="Hormigo D."/>
            <person name="Garcia J.L."/>
            <person name="Acebal C."/>
            <person name="Arroyo M."/>
            <person name="de la Mata I."/>
        </authorList>
    </citation>
    <scope>NUCLEOTIDE SEQUENCE [LARGE SCALE GENOMIC DNA]</scope>
    <source>
        <strain evidence="10 11">NRRL 12052</strain>
    </source>
</reference>
<dbReference type="GO" id="GO:0004252">
    <property type="term" value="F:serine-type endopeptidase activity"/>
    <property type="evidence" value="ECO:0007669"/>
    <property type="project" value="UniProtKB-UniRule"/>
</dbReference>
<feature type="transmembrane region" description="Helical" evidence="7">
    <location>
        <begin position="352"/>
        <end position="374"/>
    </location>
</feature>
<keyword evidence="7" id="KW-1133">Transmembrane helix</keyword>
<feature type="active site" description="Charge relay system" evidence="5">
    <location>
        <position position="93"/>
    </location>
</feature>
<dbReference type="InterPro" id="IPR036852">
    <property type="entry name" value="Peptidase_S8/S53_dom_sf"/>
</dbReference>
<evidence type="ECO:0000256" key="4">
    <source>
        <dbReference type="ARBA" id="ARBA00022825"/>
    </source>
</evidence>
<dbReference type="PANTHER" id="PTHR43806">
    <property type="entry name" value="PEPTIDASE S8"/>
    <property type="match status" value="1"/>
</dbReference>
<dbReference type="InterPro" id="IPR000209">
    <property type="entry name" value="Peptidase_S8/S53_dom"/>
</dbReference>
<dbReference type="InterPro" id="IPR023827">
    <property type="entry name" value="Peptidase_S8_Asp-AS"/>
</dbReference>
<name>A0A0A6UB22_ACTUT</name>
<evidence type="ECO:0000256" key="5">
    <source>
        <dbReference type="PROSITE-ProRule" id="PRU01240"/>
    </source>
</evidence>
<dbReference type="PROSITE" id="PS51892">
    <property type="entry name" value="SUBTILASE"/>
    <property type="match status" value="1"/>
</dbReference>
<evidence type="ECO:0000256" key="1">
    <source>
        <dbReference type="ARBA" id="ARBA00011073"/>
    </source>
</evidence>
<dbReference type="SUPFAM" id="SSF52743">
    <property type="entry name" value="Subtilisin-like"/>
    <property type="match status" value="1"/>
</dbReference>
<dbReference type="PROSITE" id="PS00136">
    <property type="entry name" value="SUBTILASE_ASP"/>
    <property type="match status" value="1"/>
</dbReference>
<keyword evidence="3 5" id="KW-0378">Hydrolase</keyword>
<dbReference type="PRINTS" id="PR00723">
    <property type="entry name" value="SUBTILISIN"/>
</dbReference>
<feature type="signal peptide" evidence="8">
    <location>
        <begin position="1"/>
        <end position="28"/>
    </location>
</feature>
<dbReference type="Pfam" id="PF00082">
    <property type="entry name" value="Peptidase_S8"/>
    <property type="match status" value="1"/>
</dbReference>
<dbReference type="RefSeq" id="WP_043533399.1">
    <property type="nucleotide sequence ID" value="NZ_BAABKU010000003.1"/>
</dbReference>
<comment type="similarity">
    <text evidence="1 5">Belongs to the peptidase S8 family.</text>
</comment>
<evidence type="ECO:0000256" key="3">
    <source>
        <dbReference type="ARBA" id="ARBA00022801"/>
    </source>
</evidence>
<feature type="active site" description="Charge relay system" evidence="5">
    <location>
        <position position="246"/>
    </location>
</feature>
<organism evidence="10 11">
    <name type="scientific">Actinoplanes utahensis</name>
    <dbReference type="NCBI Taxonomy" id="1869"/>
    <lineage>
        <taxon>Bacteria</taxon>
        <taxon>Bacillati</taxon>
        <taxon>Actinomycetota</taxon>
        <taxon>Actinomycetes</taxon>
        <taxon>Micromonosporales</taxon>
        <taxon>Micromonosporaceae</taxon>
        <taxon>Actinoplanes</taxon>
    </lineage>
</organism>
<dbReference type="OrthoDB" id="5240330at2"/>
<dbReference type="InterPro" id="IPR015500">
    <property type="entry name" value="Peptidase_S8_subtilisin-rel"/>
</dbReference>
<dbReference type="STRING" id="1869.MB27_40460"/>
<dbReference type="EMBL" id="JRTT01000137">
    <property type="protein sequence ID" value="KHD72691.1"/>
    <property type="molecule type" value="Genomic_DNA"/>
</dbReference>
<feature type="chain" id="PRO_5002021516" description="Peptidase S8/S53 domain-containing protein" evidence="8">
    <location>
        <begin position="29"/>
        <end position="381"/>
    </location>
</feature>
<keyword evidence="8" id="KW-0732">Signal</keyword>
<proteinExistence type="inferred from homology"/>
<evidence type="ECO:0000259" key="9">
    <source>
        <dbReference type="Pfam" id="PF00082"/>
    </source>
</evidence>
<evidence type="ECO:0000256" key="2">
    <source>
        <dbReference type="ARBA" id="ARBA00022670"/>
    </source>
</evidence>
<dbReference type="Proteomes" id="UP000054537">
    <property type="component" value="Unassembled WGS sequence"/>
</dbReference>